<dbReference type="KEGG" id="aco:Amico_1122"/>
<keyword evidence="2" id="KW-1185">Reference proteome</keyword>
<evidence type="ECO:0000313" key="2">
    <source>
        <dbReference type="Proteomes" id="UP000002366"/>
    </source>
</evidence>
<dbReference type="STRING" id="572547.Amico_1122"/>
<dbReference type="Pfam" id="PF19645">
    <property type="entry name" value="DUF6148"/>
    <property type="match status" value="1"/>
</dbReference>
<dbReference type="AlphaFoldDB" id="D5EFB4"/>
<name>D5EFB4_AMICL</name>
<reference evidence="1 2" key="1">
    <citation type="journal article" date="2010" name="Stand. Genomic Sci.">
        <title>Complete genome sequence of Aminobacterium colombiense type strain (ALA-1).</title>
        <authorList>
            <person name="Chertkov O."/>
            <person name="Sikorski J."/>
            <person name="Brambilla E."/>
            <person name="Lapidus A."/>
            <person name="Copeland A."/>
            <person name="Glavina Del Rio T."/>
            <person name="Nolan M."/>
            <person name="Lucas S."/>
            <person name="Tice H."/>
            <person name="Cheng J.F."/>
            <person name="Han C."/>
            <person name="Detter J.C."/>
            <person name="Bruce D."/>
            <person name="Tapia R."/>
            <person name="Goodwin L."/>
            <person name="Pitluck S."/>
            <person name="Liolios K."/>
            <person name="Ivanova N."/>
            <person name="Mavromatis K."/>
            <person name="Ovchinnikova G."/>
            <person name="Pati A."/>
            <person name="Chen A."/>
            <person name="Palaniappan K."/>
            <person name="Land M."/>
            <person name="Hauser L."/>
            <person name="Chang Y.J."/>
            <person name="Jeffries C.D."/>
            <person name="Spring S."/>
            <person name="Rohde M."/>
            <person name="Goker M."/>
            <person name="Bristow J."/>
            <person name="Eisen J.A."/>
            <person name="Markowitz V."/>
            <person name="Hugenholtz P."/>
            <person name="Kyrpides N.C."/>
            <person name="Klenk H.P."/>
        </authorList>
    </citation>
    <scope>NUCLEOTIDE SEQUENCE [LARGE SCALE GENOMIC DNA]</scope>
    <source>
        <strain evidence="2">DSM 12261 / ALA-1</strain>
    </source>
</reference>
<dbReference type="RefSeq" id="WP_013048509.1">
    <property type="nucleotide sequence ID" value="NC_014011.1"/>
</dbReference>
<evidence type="ECO:0000313" key="1">
    <source>
        <dbReference type="EMBL" id="ADE57246.1"/>
    </source>
</evidence>
<organism evidence="1 2">
    <name type="scientific">Aminobacterium colombiense (strain DSM 12261 / ALA-1)</name>
    <dbReference type="NCBI Taxonomy" id="572547"/>
    <lineage>
        <taxon>Bacteria</taxon>
        <taxon>Thermotogati</taxon>
        <taxon>Synergistota</taxon>
        <taxon>Synergistia</taxon>
        <taxon>Synergistales</taxon>
        <taxon>Aminobacteriaceae</taxon>
        <taxon>Aminobacterium</taxon>
    </lineage>
</organism>
<sequence>MTYEEELALYEAALRAILAGQEYQIGTMRLKRANIDYVQNRIDYLRQQVAMQSTGSRTYVSW</sequence>
<proteinExistence type="predicted"/>
<dbReference type="InterPro" id="IPR046146">
    <property type="entry name" value="DUF6148"/>
</dbReference>
<accession>D5EFB4</accession>
<dbReference type="Proteomes" id="UP000002366">
    <property type="component" value="Chromosome"/>
</dbReference>
<dbReference type="HOGENOM" id="CLU_2893958_0_0_0"/>
<dbReference type="EMBL" id="CP001997">
    <property type="protein sequence ID" value="ADE57246.1"/>
    <property type="molecule type" value="Genomic_DNA"/>
</dbReference>
<protein>
    <submittedName>
        <fullName evidence="1">Uncharacterized protein</fullName>
    </submittedName>
</protein>
<gene>
    <name evidence="1" type="ordered locus">Amico_1122</name>
</gene>